<dbReference type="EMBL" id="CATOUU010000747">
    <property type="protein sequence ID" value="CAI9945679.1"/>
    <property type="molecule type" value="Genomic_DNA"/>
</dbReference>
<gene>
    <name evidence="5" type="ORF">HINF_LOCUS12130</name>
    <name evidence="6" type="ORF">HINF_LOCUS23389</name>
    <name evidence="3" type="ORF">HINF_LOCUS33324</name>
    <name evidence="7" type="ORF">HINF_LOCUS47997</name>
    <name evidence="4" type="ORF">HINF_LOCUS52838</name>
    <name evidence="2" type="ORF">HINF_LOCUS9233</name>
</gene>
<dbReference type="EMBL" id="CATOUU010000226">
    <property type="protein sequence ID" value="CAI9921588.1"/>
    <property type="molecule type" value="Genomic_DNA"/>
</dbReference>
<reference evidence="5 8" key="2">
    <citation type="submission" date="2024-07" db="EMBL/GenBank/DDBJ databases">
        <authorList>
            <person name="Akdeniz Z."/>
        </authorList>
    </citation>
    <scope>NUCLEOTIDE SEQUENCE [LARGE SCALE GENOMIC DNA]</scope>
</reference>
<dbReference type="EMBL" id="CAXDID020000027">
    <property type="protein sequence ID" value="CAL5991504.1"/>
    <property type="molecule type" value="Genomic_DNA"/>
</dbReference>
<name>A0AA86Q4R0_9EUKA</name>
<proteinExistence type="predicted"/>
<dbReference type="Gene3D" id="2.60.120.260">
    <property type="entry name" value="Galactose-binding domain-like"/>
    <property type="match status" value="1"/>
</dbReference>
<evidence type="ECO:0000313" key="3">
    <source>
        <dbReference type="EMBL" id="CAI9945679.1"/>
    </source>
</evidence>
<dbReference type="EMBL" id="CATOUU010000985">
    <property type="protein sequence ID" value="CAI9965193.1"/>
    <property type="molecule type" value="Genomic_DNA"/>
</dbReference>
<dbReference type="Pfam" id="PF00754">
    <property type="entry name" value="F5_F8_type_C"/>
    <property type="match status" value="1"/>
</dbReference>
<protein>
    <submittedName>
        <fullName evidence="3">F5/8 type C domain-containing protein</fullName>
    </submittedName>
    <submittedName>
        <fullName evidence="5">F5/8_type C domain-containing protein</fullName>
    </submittedName>
</protein>
<dbReference type="PANTHER" id="PTHR40682:SF1">
    <property type="entry name" value="CHROMOSOME UNDETERMINED SCAFFOLD_48, WHOLE GENOME SHOTGUN SEQUENCE"/>
    <property type="match status" value="1"/>
</dbReference>
<evidence type="ECO:0000313" key="5">
    <source>
        <dbReference type="EMBL" id="CAL5991504.1"/>
    </source>
</evidence>
<accession>A0AA86Q4R0</accession>
<sequence>MKNFALKANGAKIHYFSSQYHHGCLVTNLIESDPSCCWFSSAYTPLPQHVVIELAKSITLEKIGIFMHGDNNQNPQEIKFYTSADGQEYTEIVYDTVEQRAGDFLWTVHKQNVKYIKYEVLENYGGSGAYTTQIYCYGSE</sequence>
<organism evidence="3">
    <name type="scientific">Hexamita inflata</name>
    <dbReference type="NCBI Taxonomy" id="28002"/>
    <lineage>
        <taxon>Eukaryota</taxon>
        <taxon>Metamonada</taxon>
        <taxon>Diplomonadida</taxon>
        <taxon>Hexamitidae</taxon>
        <taxon>Hexamitinae</taxon>
        <taxon>Hexamita</taxon>
    </lineage>
</organism>
<dbReference type="PANTHER" id="PTHR40682">
    <property type="entry name" value="F5/8 TYPE C DOMAIN CONTAINING PROTEIN"/>
    <property type="match status" value="1"/>
</dbReference>
<evidence type="ECO:0000313" key="6">
    <source>
        <dbReference type="EMBL" id="CAL6012607.1"/>
    </source>
</evidence>
<keyword evidence="8" id="KW-1185">Reference proteome</keyword>
<dbReference type="SUPFAM" id="SSF49785">
    <property type="entry name" value="Galactose-binding domain-like"/>
    <property type="match status" value="1"/>
</dbReference>
<evidence type="ECO:0000313" key="2">
    <source>
        <dbReference type="EMBL" id="CAI9921588.1"/>
    </source>
</evidence>
<dbReference type="AlphaFoldDB" id="A0AA86Q4R0"/>
<evidence type="ECO:0000259" key="1">
    <source>
        <dbReference type="Pfam" id="PF00754"/>
    </source>
</evidence>
<evidence type="ECO:0000313" key="7">
    <source>
        <dbReference type="EMBL" id="CAL6058107.1"/>
    </source>
</evidence>
<dbReference type="InterPro" id="IPR000421">
    <property type="entry name" value="FA58C"/>
</dbReference>
<dbReference type="Proteomes" id="UP001642409">
    <property type="component" value="Unassembled WGS sequence"/>
</dbReference>
<feature type="domain" description="F5/8 type C" evidence="1">
    <location>
        <begin position="17"/>
        <end position="126"/>
    </location>
</feature>
<dbReference type="InterPro" id="IPR008979">
    <property type="entry name" value="Galactose-bd-like_sf"/>
</dbReference>
<evidence type="ECO:0000313" key="8">
    <source>
        <dbReference type="Proteomes" id="UP001642409"/>
    </source>
</evidence>
<dbReference type="EMBL" id="CAXDID020000218">
    <property type="protein sequence ID" value="CAL6058107.1"/>
    <property type="molecule type" value="Genomic_DNA"/>
</dbReference>
<reference evidence="3" key="1">
    <citation type="submission" date="2023-06" db="EMBL/GenBank/DDBJ databases">
        <authorList>
            <person name="Kurt Z."/>
        </authorList>
    </citation>
    <scope>NUCLEOTIDE SEQUENCE</scope>
</reference>
<dbReference type="EMBL" id="CAXDID020000066">
    <property type="protein sequence ID" value="CAL6012607.1"/>
    <property type="molecule type" value="Genomic_DNA"/>
</dbReference>
<comment type="caution">
    <text evidence="3">The sequence shown here is derived from an EMBL/GenBank/DDBJ whole genome shotgun (WGS) entry which is preliminary data.</text>
</comment>
<evidence type="ECO:0000313" key="4">
    <source>
        <dbReference type="EMBL" id="CAI9965193.1"/>
    </source>
</evidence>